<evidence type="ECO:0000256" key="2">
    <source>
        <dbReference type="ARBA" id="ARBA00022670"/>
    </source>
</evidence>
<dbReference type="PANTHER" id="PTHR12606:SF151">
    <property type="entry name" value="UBIQUITIN-LIKE PROTEASE FAMILY PROFILE DOMAIN-CONTAINING PROTEIN"/>
    <property type="match status" value="1"/>
</dbReference>
<evidence type="ECO:0000259" key="5">
    <source>
        <dbReference type="Pfam" id="PF02902"/>
    </source>
</evidence>
<dbReference type="EMBL" id="NBSK02000005">
    <property type="protein sequence ID" value="KAJ0208168.1"/>
    <property type="molecule type" value="Genomic_DNA"/>
</dbReference>
<dbReference type="GO" id="GO:0006508">
    <property type="term" value="P:proteolysis"/>
    <property type="evidence" value="ECO:0007669"/>
    <property type="project" value="UniProtKB-KW"/>
</dbReference>
<keyword evidence="2" id="KW-0645">Protease</keyword>
<dbReference type="GO" id="GO:0008234">
    <property type="term" value="F:cysteine-type peptidase activity"/>
    <property type="evidence" value="ECO:0007669"/>
    <property type="project" value="UniProtKB-KW"/>
</dbReference>
<evidence type="ECO:0000256" key="1">
    <source>
        <dbReference type="ARBA" id="ARBA00005234"/>
    </source>
</evidence>
<dbReference type="PANTHER" id="PTHR12606">
    <property type="entry name" value="SENTRIN/SUMO-SPECIFIC PROTEASE"/>
    <property type="match status" value="1"/>
</dbReference>
<comment type="caution">
    <text evidence="6">The sequence shown here is derived from an EMBL/GenBank/DDBJ whole genome shotgun (WGS) entry which is preliminary data.</text>
</comment>
<protein>
    <recommendedName>
        <fullName evidence="5">Ubiquitin-like protease family profile domain-containing protein</fullName>
    </recommendedName>
</protein>
<sequence>MVGVILSIHSSPNHWLFGELRLASMEVHIYDSLGRVAYLKFKSDGTVTKFESQVANYLDKINYWARRNIPRIPLNMQFIYEENVPQQSSHLGDYGVFVCMFTEQLVTGQPIRELIDPKNATLEFRQWMAKKFWGSSLGPM</sequence>
<feature type="domain" description="Ubiquitin-like protease family profile" evidence="5">
    <location>
        <begin position="6"/>
        <end position="113"/>
    </location>
</feature>
<organism evidence="6 7">
    <name type="scientific">Lactuca sativa</name>
    <name type="common">Garden lettuce</name>
    <dbReference type="NCBI Taxonomy" id="4236"/>
    <lineage>
        <taxon>Eukaryota</taxon>
        <taxon>Viridiplantae</taxon>
        <taxon>Streptophyta</taxon>
        <taxon>Embryophyta</taxon>
        <taxon>Tracheophyta</taxon>
        <taxon>Spermatophyta</taxon>
        <taxon>Magnoliopsida</taxon>
        <taxon>eudicotyledons</taxon>
        <taxon>Gunneridae</taxon>
        <taxon>Pentapetalae</taxon>
        <taxon>asterids</taxon>
        <taxon>campanulids</taxon>
        <taxon>Asterales</taxon>
        <taxon>Asteraceae</taxon>
        <taxon>Cichorioideae</taxon>
        <taxon>Cichorieae</taxon>
        <taxon>Lactucinae</taxon>
        <taxon>Lactuca</taxon>
    </lineage>
</organism>
<evidence type="ECO:0000313" key="7">
    <source>
        <dbReference type="Proteomes" id="UP000235145"/>
    </source>
</evidence>
<comment type="similarity">
    <text evidence="1">Belongs to the peptidase C48 family.</text>
</comment>
<dbReference type="SUPFAM" id="SSF54001">
    <property type="entry name" value="Cysteine proteinases"/>
    <property type="match status" value="1"/>
</dbReference>
<dbReference type="InterPro" id="IPR038765">
    <property type="entry name" value="Papain-like_cys_pep_sf"/>
</dbReference>
<dbReference type="Pfam" id="PF02902">
    <property type="entry name" value="Peptidase_C48"/>
    <property type="match status" value="1"/>
</dbReference>
<keyword evidence="4" id="KW-0788">Thiol protease</keyword>
<evidence type="ECO:0000256" key="4">
    <source>
        <dbReference type="ARBA" id="ARBA00022807"/>
    </source>
</evidence>
<keyword evidence="7" id="KW-1185">Reference proteome</keyword>
<dbReference type="InterPro" id="IPR003653">
    <property type="entry name" value="Peptidase_C48_C"/>
</dbReference>
<keyword evidence="3" id="KW-0378">Hydrolase</keyword>
<accession>A0A9R1VLG4</accession>
<name>A0A9R1VLG4_LACSA</name>
<dbReference type="Gene3D" id="3.40.395.10">
    <property type="entry name" value="Adenoviral Proteinase, Chain A"/>
    <property type="match status" value="1"/>
</dbReference>
<proteinExistence type="inferred from homology"/>
<dbReference type="Proteomes" id="UP000235145">
    <property type="component" value="Unassembled WGS sequence"/>
</dbReference>
<evidence type="ECO:0000313" key="6">
    <source>
        <dbReference type="EMBL" id="KAJ0208168.1"/>
    </source>
</evidence>
<reference evidence="6 7" key="1">
    <citation type="journal article" date="2017" name="Nat. Commun.">
        <title>Genome assembly with in vitro proximity ligation data and whole-genome triplication in lettuce.</title>
        <authorList>
            <person name="Reyes-Chin-Wo S."/>
            <person name="Wang Z."/>
            <person name="Yang X."/>
            <person name="Kozik A."/>
            <person name="Arikit S."/>
            <person name="Song C."/>
            <person name="Xia L."/>
            <person name="Froenicke L."/>
            <person name="Lavelle D.O."/>
            <person name="Truco M.J."/>
            <person name="Xia R."/>
            <person name="Zhu S."/>
            <person name="Xu C."/>
            <person name="Xu H."/>
            <person name="Xu X."/>
            <person name="Cox K."/>
            <person name="Korf I."/>
            <person name="Meyers B.C."/>
            <person name="Michelmore R.W."/>
        </authorList>
    </citation>
    <scope>NUCLEOTIDE SEQUENCE [LARGE SCALE GENOMIC DNA]</scope>
    <source>
        <strain evidence="7">cv. Salinas</strain>
        <tissue evidence="6">Seedlings</tissue>
    </source>
</reference>
<dbReference type="AlphaFoldDB" id="A0A9R1VLG4"/>
<gene>
    <name evidence="6" type="ORF">LSAT_V11C500242780</name>
</gene>
<evidence type="ECO:0000256" key="3">
    <source>
        <dbReference type="ARBA" id="ARBA00022801"/>
    </source>
</evidence>